<dbReference type="EMBL" id="CAJJDM010000008">
    <property type="protein sequence ID" value="CAD8046762.1"/>
    <property type="molecule type" value="Genomic_DNA"/>
</dbReference>
<evidence type="ECO:0000256" key="1">
    <source>
        <dbReference type="SAM" id="Coils"/>
    </source>
</evidence>
<comment type="caution">
    <text evidence="2">The sequence shown here is derived from an EMBL/GenBank/DDBJ whole genome shotgun (WGS) entry which is preliminary data.</text>
</comment>
<feature type="coiled-coil region" evidence="1">
    <location>
        <begin position="160"/>
        <end position="370"/>
    </location>
</feature>
<gene>
    <name evidence="2" type="ORF">PPRIM_AZ9-3.1.T0110089</name>
</gene>
<evidence type="ECO:0000313" key="3">
    <source>
        <dbReference type="Proteomes" id="UP000688137"/>
    </source>
</evidence>
<proteinExistence type="predicted"/>
<name>A0A8S1JVT9_PARPR</name>
<dbReference type="AlphaFoldDB" id="A0A8S1JVT9"/>
<dbReference type="OMA" id="SFEAQNF"/>
<evidence type="ECO:0000313" key="2">
    <source>
        <dbReference type="EMBL" id="CAD8046762.1"/>
    </source>
</evidence>
<accession>A0A8S1JVT9</accession>
<keyword evidence="1" id="KW-0175">Coiled coil</keyword>
<reference evidence="2" key="1">
    <citation type="submission" date="2021-01" db="EMBL/GenBank/DDBJ databases">
        <authorList>
            <consortium name="Genoscope - CEA"/>
            <person name="William W."/>
        </authorList>
    </citation>
    <scope>NUCLEOTIDE SEQUENCE</scope>
</reference>
<organism evidence="2 3">
    <name type="scientific">Paramecium primaurelia</name>
    <dbReference type="NCBI Taxonomy" id="5886"/>
    <lineage>
        <taxon>Eukaryota</taxon>
        <taxon>Sar</taxon>
        <taxon>Alveolata</taxon>
        <taxon>Ciliophora</taxon>
        <taxon>Intramacronucleata</taxon>
        <taxon>Oligohymenophorea</taxon>
        <taxon>Peniculida</taxon>
        <taxon>Parameciidae</taxon>
        <taxon>Paramecium</taxon>
    </lineage>
</organism>
<keyword evidence="3" id="KW-1185">Reference proteome</keyword>
<protein>
    <submittedName>
        <fullName evidence="2">Uncharacterized protein</fullName>
    </submittedName>
</protein>
<dbReference type="Proteomes" id="UP000688137">
    <property type="component" value="Unassembled WGS sequence"/>
</dbReference>
<sequence length="381" mass="45303">MAQYRDPVYGIIGKNTYDQMRYPQSINTDINNQYAQKPLGTEQGPGLPMQFGQASARAYAQEFQLSPEILALNKQQQLQQPSQGVPIVQNIIQPQPIYQEIQHYDKPVSVVPRTDIEEPWRNKCTFLEKQIYDLQQENFRLKSQNIASEKISYFEDTGRVNQLMQEVDRLNKTIIDLNSEIDQWRLRYSSLETQLKARSNVEMEVERMKRAVQDNDNIVQVEMNRLREQLDQWQRRCQSLESQSFEAQNFLAKSRTKEQNIFNLQSDLKKAEINLKLKQDDLDTVQQKLNRLEKIVQETEYQNQEIINLRKIIDDRNKELEVLRRQSQSQYSKQNLKDLESKVSLFQNECNRLNQLLTHKEQELQLYRDQLKRQSHYSNKQ</sequence>